<dbReference type="PANTHER" id="PTHR33383:SF1">
    <property type="entry name" value="MEMBRANE PROTEIN INSERTION EFFICIENCY FACTOR-RELATED"/>
    <property type="match status" value="1"/>
</dbReference>
<dbReference type="EMBL" id="BSFI01000007">
    <property type="protein sequence ID" value="GLK67938.1"/>
    <property type="molecule type" value="Genomic_DNA"/>
</dbReference>
<dbReference type="NCBIfam" id="TIGR00278">
    <property type="entry name" value="membrane protein insertion efficiency factor YidD"/>
    <property type="match status" value="1"/>
</dbReference>
<dbReference type="RefSeq" id="WP_428979120.1">
    <property type="nucleotide sequence ID" value="NZ_BSFI01000007.1"/>
</dbReference>
<organism evidence="3 4">
    <name type="scientific">Hansschlegelia plantiphila</name>
    <dbReference type="NCBI Taxonomy" id="374655"/>
    <lineage>
        <taxon>Bacteria</taxon>
        <taxon>Pseudomonadati</taxon>
        <taxon>Pseudomonadota</taxon>
        <taxon>Alphaproteobacteria</taxon>
        <taxon>Hyphomicrobiales</taxon>
        <taxon>Methylopilaceae</taxon>
        <taxon>Hansschlegelia</taxon>
    </lineage>
</organism>
<evidence type="ECO:0000313" key="3">
    <source>
        <dbReference type="EMBL" id="GLK67938.1"/>
    </source>
</evidence>
<comment type="similarity">
    <text evidence="1">Belongs to the UPF0161 family.</text>
</comment>
<feature type="transmembrane region" description="Helical" evidence="2">
    <location>
        <begin position="12"/>
        <end position="32"/>
    </location>
</feature>
<comment type="subcellular location">
    <subcellularLocation>
        <location evidence="1">Cell membrane</location>
        <topology evidence="1">Peripheral membrane protein</topology>
        <orientation evidence="1">Cytoplasmic side</orientation>
    </subcellularLocation>
</comment>
<dbReference type="InterPro" id="IPR002696">
    <property type="entry name" value="Membr_insert_effic_factor_YidD"/>
</dbReference>
<keyword evidence="2" id="KW-1133">Transmembrane helix</keyword>
<proteinExistence type="inferred from homology"/>
<reference evidence="3" key="1">
    <citation type="journal article" date="2014" name="Int. J. Syst. Evol. Microbiol.">
        <title>Complete genome sequence of Corynebacterium casei LMG S-19264T (=DSM 44701T), isolated from a smear-ripened cheese.</title>
        <authorList>
            <consortium name="US DOE Joint Genome Institute (JGI-PGF)"/>
            <person name="Walter F."/>
            <person name="Albersmeier A."/>
            <person name="Kalinowski J."/>
            <person name="Ruckert C."/>
        </authorList>
    </citation>
    <scope>NUCLEOTIDE SEQUENCE</scope>
    <source>
        <strain evidence="3">VKM B-2347</strain>
    </source>
</reference>
<dbReference type="SMART" id="SM01234">
    <property type="entry name" value="Haemolytic"/>
    <property type="match status" value="1"/>
</dbReference>
<sequence length="123" mass="13742">MTFRWRSSTAGLLRAPVATLMRLVILAYRYSLSMLIGRRCRYLPTCSEYADEAIARHGAWAGGWIAGARICRCHPWGGSGYDPVPRELPSNARWSRPWAYAGRAETPVCEAVPEGSDGRRMNP</sequence>
<comment type="caution">
    <text evidence="3">The sequence shown here is derived from an EMBL/GenBank/DDBJ whole genome shotgun (WGS) entry which is preliminary data.</text>
</comment>
<keyword evidence="1 2" id="KW-0472">Membrane</keyword>
<protein>
    <recommendedName>
        <fullName evidence="1">Putative membrane protein insertion efficiency factor</fullName>
    </recommendedName>
</protein>
<dbReference type="GO" id="GO:0005886">
    <property type="term" value="C:plasma membrane"/>
    <property type="evidence" value="ECO:0007669"/>
    <property type="project" value="UniProtKB-SubCell"/>
</dbReference>
<keyword evidence="1" id="KW-1003">Cell membrane</keyword>
<accession>A0A9W6J1D7</accession>
<gene>
    <name evidence="3" type="ORF">GCM10008179_15760</name>
</gene>
<keyword evidence="2" id="KW-0812">Transmembrane</keyword>
<name>A0A9W6J1D7_9HYPH</name>
<comment type="function">
    <text evidence="1">Could be involved in insertion of integral membrane proteins into the membrane.</text>
</comment>
<evidence type="ECO:0000313" key="4">
    <source>
        <dbReference type="Proteomes" id="UP001143372"/>
    </source>
</evidence>
<dbReference type="PANTHER" id="PTHR33383">
    <property type="entry name" value="MEMBRANE PROTEIN INSERTION EFFICIENCY FACTOR-RELATED"/>
    <property type="match status" value="1"/>
</dbReference>
<evidence type="ECO:0000256" key="2">
    <source>
        <dbReference type="SAM" id="Phobius"/>
    </source>
</evidence>
<dbReference type="AlphaFoldDB" id="A0A9W6J1D7"/>
<dbReference type="HAMAP" id="MF_00386">
    <property type="entry name" value="UPF0161_YidD"/>
    <property type="match status" value="1"/>
</dbReference>
<keyword evidence="4" id="KW-1185">Reference proteome</keyword>
<evidence type="ECO:0000256" key="1">
    <source>
        <dbReference type="HAMAP-Rule" id="MF_00386"/>
    </source>
</evidence>
<reference evidence="3" key="2">
    <citation type="submission" date="2023-01" db="EMBL/GenBank/DDBJ databases">
        <authorList>
            <person name="Sun Q."/>
            <person name="Evtushenko L."/>
        </authorList>
    </citation>
    <scope>NUCLEOTIDE SEQUENCE</scope>
    <source>
        <strain evidence="3">VKM B-2347</strain>
    </source>
</reference>
<dbReference type="Proteomes" id="UP001143372">
    <property type="component" value="Unassembled WGS sequence"/>
</dbReference>
<dbReference type="Pfam" id="PF01809">
    <property type="entry name" value="YidD"/>
    <property type="match status" value="1"/>
</dbReference>